<evidence type="ECO:0000256" key="3">
    <source>
        <dbReference type="ARBA" id="ARBA00022840"/>
    </source>
</evidence>
<dbReference type="GO" id="GO:0015631">
    <property type="term" value="F:tubulin binding"/>
    <property type="evidence" value="ECO:0007669"/>
    <property type="project" value="TreeGrafter"/>
</dbReference>
<feature type="compositionally biased region" description="Polar residues" evidence="4">
    <location>
        <begin position="563"/>
        <end position="572"/>
    </location>
</feature>
<evidence type="ECO:0000256" key="1">
    <source>
        <dbReference type="ARBA" id="ARBA00022598"/>
    </source>
</evidence>
<dbReference type="EMBL" id="BFEA01000419">
    <property type="protein sequence ID" value="GBG82840.1"/>
    <property type="molecule type" value="Genomic_DNA"/>
</dbReference>
<keyword evidence="1" id="KW-0436">Ligase</keyword>
<evidence type="ECO:0000256" key="4">
    <source>
        <dbReference type="SAM" id="MobiDB-lite"/>
    </source>
</evidence>
<dbReference type="GO" id="GO:0036064">
    <property type="term" value="C:ciliary basal body"/>
    <property type="evidence" value="ECO:0007669"/>
    <property type="project" value="TreeGrafter"/>
</dbReference>
<dbReference type="SUPFAM" id="SSF56059">
    <property type="entry name" value="Glutathione synthetase ATP-binding domain-like"/>
    <property type="match status" value="1"/>
</dbReference>
<dbReference type="Proteomes" id="UP000265515">
    <property type="component" value="Unassembled WGS sequence"/>
</dbReference>
<protein>
    <recommendedName>
        <fullName evidence="7">Tubulin--tyrosine ligase-like protein 9</fullName>
    </recommendedName>
</protein>
<evidence type="ECO:0000256" key="2">
    <source>
        <dbReference type="ARBA" id="ARBA00022741"/>
    </source>
</evidence>
<evidence type="ECO:0000313" key="6">
    <source>
        <dbReference type="Proteomes" id="UP000265515"/>
    </source>
</evidence>
<dbReference type="AlphaFoldDB" id="A0A388LKI4"/>
<feature type="compositionally biased region" description="Polar residues" evidence="4">
    <location>
        <begin position="216"/>
        <end position="234"/>
    </location>
</feature>
<feature type="region of interest" description="Disordered" evidence="4">
    <location>
        <begin position="284"/>
        <end position="303"/>
    </location>
</feature>
<dbReference type="PANTHER" id="PTHR12241:SF155">
    <property type="entry name" value="TUBULIN-TYROSINE LIGASE FAMILY PROTEIN"/>
    <property type="match status" value="1"/>
</dbReference>
<dbReference type="GO" id="GO:0070740">
    <property type="term" value="F:tubulin-glutamic acid ligase activity"/>
    <property type="evidence" value="ECO:0007669"/>
    <property type="project" value="TreeGrafter"/>
</dbReference>
<dbReference type="Gene3D" id="3.30.470.20">
    <property type="entry name" value="ATP-grasp fold, B domain"/>
    <property type="match status" value="1"/>
</dbReference>
<feature type="region of interest" description="Disordered" evidence="4">
    <location>
        <begin position="554"/>
        <end position="585"/>
    </location>
</feature>
<feature type="region of interest" description="Disordered" evidence="4">
    <location>
        <begin position="1"/>
        <end position="22"/>
    </location>
</feature>
<feature type="region of interest" description="Disordered" evidence="4">
    <location>
        <begin position="205"/>
        <end position="274"/>
    </location>
</feature>
<name>A0A388LKI4_CHABU</name>
<proteinExistence type="predicted"/>
<accession>A0A388LKI4</accession>
<dbReference type="PANTHER" id="PTHR12241">
    <property type="entry name" value="TUBULIN POLYGLUTAMYLASE"/>
    <property type="match status" value="1"/>
</dbReference>
<sequence>MFTLFSSGRSGPIAEAAPKKKSDPHVVQQLMKVVLKSLTSERHNCLVSKRSDIPTAESRAERLLRLDGGNGMEDDLSKLALNNSPNKRYFRASTGMHFEVRDLLAQTLGKMNDWNETSGSSEMDWNLLWSWSSKPGVKFSELLVWQRVNHYPNAIQLTRKDLLKRHLVHFSRMHERTDVKGKGEFDIMPTTFTLPGEYRQFVEAFEESEEEERNRALQSSVASESVVTTDSHSGSFAGKGNQDALQKTGLTKGPQQGADKPGRAANNDGDIPATNRQVRHIVEGSMPSDVKQNEGERDQSSDAKKCGMQLLHSENEVGLEAATEQEKCYRSGLQSARNREEAGWSLKRLGVFRKQLGWRERGCWSARPDLCSIAGRTSWGHWTHNLRCIRRQSACGAQETDQRITRYADHLRRSLEMLRQSSCSERIAGTSAYCSVPGMKQGIVHSNAMQSDDGCDGVGIRLHSSVCADRVGTCNGFDEIGNDVLVEVDQGKKAEACVDALNRADGQVMGILDKKDGNNCDPRKEDDGGHCKGYARKEVNAATDSYFRMAKGSLDDSGPCRAQQEQESTNADVSERKKWTPEVDGGLAEASASVKEPHNIKLVTADMERSNGHFEGVSSASGMVAGKDAMEANNAPMQQGEETQRDCKCSQAQGEHSENLWIMKPIGQSRGRGIFLINDINEISYGSPMVVQRYISRPLLVDGYKFDLRIYVLVTSFNPLEAFLYKEVPVRTLMDRHKCRCTYF</sequence>
<gene>
    <name evidence="5" type="ORF">CBR_g36370</name>
</gene>
<dbReference type="GO" id="GO:0000226">
    <property type="term" value="P:microtubule cytoskeleton organization"/>
    <property type="evidence" value="ECO:0007669"/>
    <property type="project" value="TreeGrafter"/>
</dbReference>
<dbReference type="InterPro" id="IPR004344">
    <property type="entry name" value="TTL/TTLL_fam"/>
</dbReference>
<dbReference type="Gramene" id="GBG82840">
    <property type="protein sequence ID" value="GBG82840"/>
    <property type="gene ID" value="CBR_g36370"/>
</dbReference>
<organism evidence="5 6">
    <name type="scientific">Chara braunii</name>
    <name type="common">Braun's stonewort</name>
    <dbReference type="NCBI Taxonomy" id="69332"/>
    <lineage>
        <taxon>Eukaryota</taxon>
        <taxon>Viridiplantae</taxon>
        <taxon>Streptophyta</taxon>
        <taxon>Charophyceae</taxon>
        <taxon>Charales</taxon>
        <taxon>Characeae</taxon>
        <taxon>Chara</taxon>
    </lineage>
</organism>
<keyword evidence="3" id="KW-0067">ATP-binding</keyword>
<evidence type="ECO:0008006" key="7">
    <source>
        <dbReference type="Google" id="ProtNLM"/>
    </source>
</evidence>
<keyword evidence="6" id="KW-1185">Reference proteome</keyword>
<comment type="caution">
    <text evidence="5">The sequence shown here is derived from an EMBL/GenBank/DDBJ whole genome shotgun (WGS) entry which is preliminary data.</text>
</comment>
<reference evidence="5 6" key="1">
    <citation type="journal article" date="2018" name="Cell">
        <title>The Chara Genome: Secondary Complexity and Implications for Plant Terrestrialization.</title>
        <authorList>
            <person name="Nishiyama T."/>
            <person name="Sakayama H."/>
            <person name="Vries J.D."/>
            <person name="Buschmann H."/>
            <person name="Saint-Marcoux D."/>
            <person name="Ullrich K.K."/>
            <person name="Haas F.B."/>
            <person name="Vanderstraeten L."/>
            <person name="Becker D."/>
            <person name="Lang D."/>
            <person name="Vosolsobe S."/>
            <person name="Rombauts S."/>
            <person name="Wilhelmsson P.K.I."/>
            <person name="Janitza P."/>
            <person name="Kern R."/>
            <person name="Heyl A."/>
            <person name="Rumpler F."/>
            <person name="Villalobos L.I.A.C."/>
            <person name="Clay J.M."/>
            <person name="Skokan R."/>
            <person name="Toyoda A."/>
            <person name="Suzuki Y."/>
            <person name="Kagoshima H."/>
            <person name="Schijlen E."/>
            <person name="Tajeshwar N."/>
            <person name="Catarino B."/>
            <person name="Hetherington A.J."/>
            <person name="Saltykova A."/>
            <person name="Bonnot C."/>
            <person name="Breuninger H."/>
            <person name="Symeonidi A."/>
            <person name="Radhakrishnan G.V."/>
            <person name="Van Nieuwerburgh F."/>
            <person name="Deforce D."/>
            <person name="Chang C."/>
            <person name="Karol K.G."/>
            <person name="Hedrich R."/>
            <person name="Ulvskov P."/>
            <person name="Glockner G."/>
            <person name="Delwiche C.F."/>
            <person name="Petrasek J."/>
            <person name="Van de Peer Y."/>
            <person name="Friml J."/>
            <person name="Beilby M."/>
            <person name="Dolan L."/>
            <person name="Kohara Y."/>
            <person name="Sugano S."/>
            <person name="Fujiyama A."/>
            <person name="Delaux P.-M."/>
            <person name="Quint M."/>
            <person name="TheiBen G."/>
            <person name="Hagemann M."/>
            <person name="Harholt J."/>
            <person name="Dunand C."/>
            <person name="Zachgo S."/>
            <person name="Langdale J."/>
            <person name="Maumus F."/>
            <person name="Straeten D.V.D."/>
            <person name="Gould S.B."/>
            <person name="Rensing S.A."/>
        </authorList>
    </citation>
    <scope>NUCLEOTIDE SEQUENCE [LARGE SCALE GENOMIC DNA]</scope>
    <source>
        <strain evidence="5 6">S276</strain>
    </source>
</reference>
<dbReference type="PROSITE" id="PS51221">
    <property type="entry name" value="TTL"/>
    <property type="match status" value="1"/>
</dbReference>
<dbReference type="OrthoDB" id="277439at2759"/>
<keyword evidence="2" id="KW-0547">Nucleotide-binding</keyword>
<feature type="compositionally biased region" description="Basic and acidic residues" evidence="4">
    <location>
        <begin position="291"/>
        <end position="303"/>
    </location>
</feature>
<dbReference type="STRING" id="69332.A0A388LKI4"/>
<evidence type="ECO:0000313" key="5">
    <source>
        <dbReference type="EMBL" id="GBG82840.1"/>
    </source>
</evidence>
<dbReference type="Pfam" id="PF03133">
    <property type="entry name" value="TTL"/>
    <property type="match status" value="2"/>
</dbReference>
<dbReference type="GO" id="GO:0005524">
    <property type="term" value="F:ATP binding"/>
    <property type="evidence" value="ECO:0007669"/>
    <property type="project" value="UniProtKB-KW"/>
</dbReference>